<comment type="cofactor">
    <cofactor evidence="1">
        <name>pyridoxal 5'-phosphate</name>
        <dbReference type="ChEBI" id="CHEBI:597326"/>
    </cofactor>
</comment>
<evidence type="ECO:0000313" key="8">
    <source>
        <dbReference type="EMBL" id="NTS64944.1"/>
    </source>
</evidence>
<dbReference type="Proteomes" id="UP000621447">
    <property type="component" value="Unassembled WGS sequence"/>
</dbReference>
<dbReference type="InterPro" id="IPR015424">
    <property type="entry name" value="PyrdxlP-dep_Trfase"/>
</dbReference>
<evidence type="ECO:0000259" key="6">
    <source>
        <dbReference type="Pfam" id="PF01276"/>
    </source>
</evidence>
<dbReference type="Pfam" id="PF01276">
    <property type="entry name" value="OKR_DC_1"/>
    <property type="match status" value="1"/>
</dbReference>
<evidence type="ECO:0000313" key="9">
    <source>
        <dbReference type="Proteomes" id="UP000621447"/>
    </source>
</evidence>
<name>A0ABX2JGM0_9SPHN</name>
<dbReference type="PANTHER" id="PTHR43277">
    <property type="entry name" value="ARGININE DECARBOXYLASE"/>
    <property type="match status" value="1"/>
</dbReference>
<keyword evidence="8" id="KW-0032">Aminotransferase</keyword>
<reference evidence="8 9" key="1">
    <citation type="submission" date="2020-06" db="EMBL/GenBank/DDBJ databases">
        <title>Sphingomonas hominis sp. nov., a member of the Sphingomonas, isolated from the hair of a 22-year-old girl.</title>
        <authorList>
            <person name="Zhang D.-F."/>
            <person name="Cui X.-W."/>
        </authorList>
    </citation>
    <scope>NUCLEOTIDE SEQUENCE [LARGE SCALE GENOMIC DNA]</scope>
    <source>
        <strain evidence="8 9">HHU CXW</strain>
    </source>
</reference>
<dbReference type="InterPro" id="IPR052357">
    <property type="entry name" value="Orn_Lys_Arg_decarboxylase-I"/>
</dbReference>
<sequence length="496" mass="52350">MDQTQTPILDALQQIERNKVHGFGAPGHHQGAAVPRDLQRALGKRVFEADVITPKGLDDRTEGAHVVQRAHEIAAEAWNADFCRFVTGGSTQSLHTALAAVAAPGDTVLLAANVHKAERAHALAVGLNAQIVPVMIDDAFDIEHGVAPEALTAALDAHPQAKAFVVVSPTYFGVTSDIAALSDICHARGVPLICDAAWGGAFAFCESLPDDALTKGADVAVYSVHKTMGALTQGSALLARGELVDRQRLWMAFELFETTSPSVPILASLDVARREHVLHGEEMWTAAIAQADDLRRRLAKVEGLRLLGADDLPAGSDLDPTKVLIDVSGLGVSGYAVDDWLNEHHRVSVGLSDARHLLAIIAPGTRGADIRALAKGLRACAKALRKGTLSLAKVGEVPPLRALNVEMAMDAGAAMFGAVEQVVLEAAEGRIAAEMIAPAPPGVPRLVPGQRISAAHVAWLRANRDAGSFFLDPIDPSERTMRVVAETAAEQAIAAE</sequence>
<dbReference type="SUPFAM" id="SSF53383">
    <property type="entry name" value="PLP-dependent transferases"/>
    <property type="match status" value="1"/>
</dbReference>
<dbReference type="Pfam" id="PF03711">
    <property type="entry name" value="OKR_DC_1_C"/>
    <property type="match status" value="1"/>
</dbReference>
<dbReference type="SUPFAM" id="SSF55904">
    <property type="entry name" value="Ornithine decarboxylase C-terminal domain"/>
    <property type="match status" value="1"/>
</dbReference>
<evidence type="ECO:0000256" key="1">
    <source>
        <dbReference type="ARBA" id="ARBA00001933"/>
    </source>
</evidence>
<dbReference type="InterPro" id="IPR008286">
    <property type="entry name" value="Prn/Lys/Arg_de-COase_C"/>
</dbReference>
<feature type="domain" description="Orn/Lys/Arg decarboxylase C-terminal" evidence="7">
    <location>
        <begin position="413"/>
        <end position="466"/>
    </location>
</feature>
<proteinExistence type="inferred from homology"/>
<keyword evidence="4" id="KW-0663">Pyridoxal phosphate</keyword>
<dbReference type="PANTHER" id="PTHR43277:SF4">
    <property type="entry name" value="ARGININE DECARBOXYLASE"/>
    <property type="match status" value="1"/>
</dbReference>
<dbReference type="Gene3D" id="3.90.100.10">
    <property type="entry name" value="Orn/Lys/Arg decarboxylase, C-terminal domain"/>
    <property type="match status" value="1"/>
</dbReference>
<evidence type="ECO:0000256" key="3">
    <source>
        <dbReference type="ARBA" id="ARBA00022793"/>
    </source>
</evidence>
<evidence type="ECO:0000259" key="7">
    <source>
        <dbReference type="Pfam" id="PF03711"/>
    </source>
</evidence>
<dbReference type="InterPro" id="IPR000310">
    <property type="entry name" value="Orn/Lys/Arg_deCO2ase_major_dom"/>
</dbReference>
<dbReference type="RefSeq" id="WP_174193412.1">
    <property type="nucleotide sequence ID" value="NZ_JABULH010000002.1"/>
</dbReference>
<dbReference type="EMBL" id="JABULH010000002">
    <property type="protein sequence ID" value="NTS64944.1"/>
    <property type="molecule type" value="Genomic_DNA"/>
</dbReference>
<organism evidence="8 9">
    <name type="scientific">Sphingomonas hominis</name>
    <dbReference type="NCBI Taxonomy" id="2741495"/>
    <lineage>
        <taxon>Bacteria</taxon>
        <taxon>Pseudomonadati</taxon>
        <taxon>Pseudomonadota</taxon>
        <taxon>Alphaproteobacteria</taxon>
        <taxon>Sphingomonadales</taxon>
        <taxon>Sphingomonadaceae</taxon>
        <taxon>Sphingomonas</taxon>
    </lineage>
</organism>
<evidence type="ECO:0000256" key="4">
    <source>
        <dbReference type="ARBA" id="ARBA00022898"/>
    </source>
</evidence>
<comment type="similarity">
    <text evidence="2">Belongs to the Orn/Lys/Arg decarboxylase class-I family.</text>
</comment>
<evidence type="ECO:0000256" key="5">
    <source>
        <dbReference type="ARBA" id="ARBA00023239"/>
    </source>
</evidence>
<keyword evidence="5" id="KW-0456">Lyase</keyword>
<dbReference type="InterPro" id="IPR036633">
    <property type="entry name" value="Prn/Lys/Arg_de-COase_C_sf"/>
</dbReference>
<dbReference type="Gene3D" id="3.40.640.10">
    <property type="entry name" value="Type I PLP-dependent aspartate aminotransferase-like (Major domain)"/>
    <property type="match status" value="1"/>
</dbReference>
<evidence type="ECO:0000256" key="2">
    <source>
        <dbReference type="ARBA" id="ARBA00010671"/>
    </source>
</evidence>
<keyword evidence="9" id="KW-1185">Reference proteome</keyword>
<keyword evidence="3" id="KW-0210">Decarboxylase</keyword>
<gene>
    <name evidence="8" type="ORF">HRV97_07190</name>
</gene>
<dbReference type="GO" id="GO:0008483">
    <property type="term" value="F:transaminase activity"/>
    <property type="evidence" value="ECO:0007669"/>
    <property type="project" value="UniProtKB-KW"/>
</dbReference>
<comment type="caution">
    <text evidence="8">The sequence shown here is derived from an EMBL/GenBank/DDBJ whole genome shotgun (WGS) entry which is preliminary data.</text>
</comment>
<accession>A0ABX2JGM0</accession>
<keyword evidence="8" id="KW-0808">Transferase</keyword>
<protein>
    <submittedName>
        <fullName evidence="8">Aminotransferase class V-fold PLP-dependent enzyme</fullName>
    </submittedName>
</protein>
<feature type="domain" description="Orn/Lys/Arg decarboxylases family 1 pyridoxal-P attachment site" evidence="6">
    <location>
        <begin position="6"/>
        <end position="365"/>
    </location>
</feature>
<dbReference type="InterPro" id="IPR015421">
    <property type="entry name" value="PyrdxlP-dep_Trfase_major"/>
</dbReference>